<dbReference type="Pfam" id="PF14606">
    <property type="entry name" value="Lipase_GDSL_3"/>
    <property type="match status" value="1"/>
</dbReference>
<dbReference type="EMBL" id="BAABRO010000004">
    <property type="protein sequence ID" value="GAA5506832.1"/>
    <property type="molecule type" value="Genomic_DNA"/>
</dbReference>
<evidence type="ECO:0000259" key="3">
    <source>
        <dbReference type="Pfam" id="PF14607"/>
    </source>
</evidence>
<evidence type="ECO:0000313" key="4">
    <source>
        <dbReference type="EMBL" id="GAA5506832.1"/>
    </source>
</evidence>
<dbReference type="Gene3D" id="2.60.120.260">
    <property type="entry name" value="Galactose-binding domain-like"/>
    <property type="match status" value="1"/>
</dbReference>
<comment type="caution">
    <text evidence="4">The sequence shown here is derived from an EMBL/GenBank/DDBJ whole genome shotgun (WGS) entry which is preliminary data.</text>
</comment>
<dbReference type="CDD" id="cd01844">
    <property type="entry name" value="SGNH_hydrolase_like_6"/>
    <property type="match status" value="1"/>
</dbReference>
<dbReference type="InterPro" id="IPR051532">
    <property type="entry name" value="Ester_Hydrolysis_Enzymes"/>
</dbReference>
<dbReference type="Gene3D" id="3.40.50.1110">
    <property type="entry name" value="SGNH hydrolase"/>
    <property type="match status" value="1"/>
</dbReference>
<sequence>MVTLFPRVVAAVMVLQASLLMAQNGAIDTLDPEMAVSKESVGGIDWYDVTQWGVEGRILPDQERQRWFDRLPASAQESVTKNVWNLSRDSAGMMVRFTTDATAIHVHYQLKDNGLAMPHMPATGVSGIDLYARDDNGDWRWVQVAKPSSQEVKVEVVRGLAEGQREYAAYLPLYNGVDFMKIGVEQGSHFAGLKPRQNPIVFYGTSITHGACASRPGMVHTAILGRRFDMPVVNLGFSGNGRMDKAVGDYLVQIDAAAFVIDCLPNMGPEAVEQKCVPLVKQIRQSRPQTPIVLVEDRRNTNDWILPARQQHHTENHAALKAAYQKLVEDGVTGLHYIDGDHLYGDDGEGATDGSHASDLGFMRQADVFEPILRQAIPSLN</sequence>
<feature type="domain" description="SGNH hydrolase-type esterase" evidence="2">
    <location>
        <begin position="198"/>
        <end position="374"/>
    </location>
</feature>
<evidence type="ECO:0000256" key="1">
    <source>
        <dbReference type="SAM" id="SignalP"/>
    </source>
</evidence>
<dbReference type="Pfam" id="PF14607">
    <property type="entry name" value="GxDLY"/>
    <property type="match status" value="1"/>
</dbReference>
<dbReference type="RefSeq" id="WP_345683742.1">
    <property type="nucleotide sequence ID" value="NZ_BAABRO010000004.1"/>
</dbReference>
<dbReference type="InterPro" id="IPR036514">
    <property type="entry name" value="SGNH_hydro_sf"/>
</dbReference>
<dbReference type="InterPro" id="IPR032740">
    <property type="entry name" value="GxDLY"/>
</dbReference>
<name>A0ABP9VNR8_9BACT</name>
<gene>
    <name evidence="4" type="ORF">Rcae01_02285</name>
</gene>
<evidence type="ECO:0000313" key="5">
    <source>
        <dbReference type="Proteomes" id="UP001416858"/>
    </source>
</evidence>
<keyword evidence="5" id="KW-1185">Reference proteome</keyword>
<proteinExistence type="predicted"/>
<dbReference type="InterPro" id="IPR013830">
    <property type="entry name" value="SGNH_hydro"/>
</dbReference>
<feature type="signal peptide" evidence="1">
    <location>
        <begin position="1"/>
        <end position="22"/>
    </location>
</feature>
<feature type="chain" id="PRO_5045117751" description="SGNH hydrolase-type esterase domain-containing protein" evidence="1">
    <location>
        <begin position="23"/>
        <end position="381"/>
    </location>
</feature>
<protein>
    <recommendedName>
        <fullName evidence="6">SGNH hydrolase-type esterase domain-containing protein</fullName>
    </recommendedName>
</protein>
<dbReference type="PANTHER" id="PTHR30383">
    <property type="entry name" value="THIOESTERASE 1/PROTEASE 1/LYSOPHOSPHOLIPASE L1"/>
    <property type="match status" value="1"/>
</dbReference>
<keyword evidence="1" id="KW-0732">Signal</keyword>
<dbReference type="PANTHER" id="PTHR30383:SF29">
    <property type="entry name" value="SGNH HYDROLASE-TYPE ESTERASE DOMAIN-CONTAINING PROTEIN"/>
    <property type="match status" value="1"/>
</dbReference>
<dbReference type="Proteomes" id="UP001416858">
    <property type="component" value="Unassembled WGS sequence"/>
</dbReference>
<feature type="domain" description="SGNH hydrolase-type esterase N-terminal" evidence="3">
    <location>
        <begin position="44"/>
        <end position="190"/>
    </location>
</feature>
<organism evidence="4 5">
    <name type="scientific">Novipirellula caenicola</name>
    <dbReference type="NCBI Taxonomy" id="1536901"/>
    <lineage>
        <taxon>Bacteria</taxon>
        <taxon>Pseudomonadati</taxon>
        <taxon>Planctomycetota</taxon>
        <taxon>Planctomycetia</taxon>
        <taxon>Pirellulales</taxon>
        <taxon>Pirellulaceae</taxon>
        <taxon>Novipirellula</taxon>
    </lineage>
</organism>
<accession>A0ABP9VNR8</accession>
<reference evidence="4 5" key="1">
    <citation type="submission" date="2024-02" db="EMBL/GenBank/DDBJ databases">
        <title>Rhodopirellula caenicola NBRC 110016.</title>
        <authorList>
            <person name="Ichikawa N."/>
            <person name="Katano-Makiyama Y."/>
            <person name="Hidaka K."/>
        </authorList>
    </citation>
    <scope>NUCLEOTIDE SEQUENCE [LARGE SCALE GENOMIC DNA]</scope>
    <source>
        <strain evidence="4 5">NBRC 110016</strain>
    </source>
</reference>
<evidence type="ECO:0008006" key="6">
    <source>
        <dbReference type="Google" id="ProtNLM"/>
    </source>
</evidence>
<dbReference type="SUPFAM" id="SSF52266">
    <property type="entry name" value="SGNH hydrolase"/>
    <property type="match status" value="1"/>
</dbReference>
<evidence type="ECO:0000259" key="2">
    <source>
        <dbReference type="Pfam" id="PF14606"/>
    </source>
</evidence>